<dbReference type="InterPro" id="IPR050570">
    <property type="entry name" value="Cell_wall_metabolism_enzyme"/>
</dbReference>
<keyword evidence="4" id="KW-1185">Reference proteome</keyword>
<dbReference type="InterPro" id="IPR016047">
    <property type="entry name" value="M23ase_b-sheet_dom"/>
</dbReference>
<evidence type="ECO:0000313" key="3">
    <source>
        <dbReference type="EMBL" id="GGO45191.1"/>
    </source>
</evidence>
<feature type="region of interest" description="Disordered" evidence="1">
    <location>
        <begin position="82"/>
        <end position="101"/>
    </location>
</feature>
<dbReference type="CDD" id="cd12797">
    <property type="entry name" value="M23_peptidase"/>
    <property type="match status" value="1"/>
</dbReference>
<reference evidence="4" key="1">
    <citation type="journal article" date="2019" name="Int. J. Syst. Evol. Microbiol.">
        <title>The Global Catalogue of Microorganisms (GCM) 10K type strain sequencing project: providing services to taxonomists for standard genome sequencing and annotation.</title>
        <authorList>
            <consortium name="The Broad Institute Genomics Platform"/>
            <consortium name="The Broad Institute Genome Sequencing Center for Infectious Disease"/>
            <person name="Wu L."/>
            <person name="Ma J."/>
        </authorList>
    </citation>
    <scope>NUCLEOTIDE SEQUENCE [LARGE SCALE GENOMIC DNA]</scope>
    <source>
        <strain evidence="4">CGMCC 1.7064</strain>
    </source>
</reference>
<sequence length="276" mass="30034">MVLVMSVAPVPRLWAVVCMLVPLVLFCVRPPAQRGDPVDMHVPVRGRWIACNSPGSRVPSHGVRAHGQMYAVDLLLDAADEATDDSTDTAPSPGWSLRGREPEGYPSYGAPVFAMASGTVVHVTDHLRDHRARDSWPTLIWMMILEGFLRVLGGARSILGNRVIVRHDNGTYAAYAHLRHGSAAVRPGGRVDAGQLLGQVGNTGNTSEPHLHVQLMDRSRPESAAGIPMHWSGVEIDDQRLSHRWATGYAKPSAVPDFPANGQIFEATAPQEHHVR</sequence>
<organism evidence="3 4">
    <name type="scientific">Citricoccus zhacaiensis</name>
    <dbReference type="NCBI Taxonomy" id="489142"/>
    <lineage>
        <taxon>Bacteria</taxon>
        <taxon>Bacillati</taxon>
        <taxon>Actinomycetota</taxon>
        <taxon>Actinomycetes</taxon>
        <taxon>Micrococcales</taxon>
        <taxon>Micrococcaceae</taxon>
        <taxon>Citricoccus</taxon>
    </lineage>
</organism>
<dbReference type="EMBL" id="BMLQ01000004">
    <property type="protein sequence ID" value="GGO45191.1"/>
    <property type="molecule type" value="Genomic_DNA"/>
</dbReference>
<comment type="caution">
    <text evidence="3">The sequence shown here is derived from an EMBL/GenBank/DDBJ whole genome shotgun (WGS) entry which is preliminary data.</text>
</comment>
<dbReference type="Pfam" id="PF01551">
    <property type="entry name" value="Peptidase_M23"/>
    <property type="match status" value="1"/>
</dbReference>
<gene>
    <name evidence="3" type="ORF">GCM10010977_17360</name>
</gene>
<dbReference type="PANTHER" id="PTHR21666:SF270">
    <property type="entry name" value="MUREIN HYDROLASE ACTIVATOR ENVC"/>
    <property type="match status" value="1"/>
</dbReference>
<evidence type="ECO:0000259" key="2">
    <source>
        <dbReference type="Pfam" id="PF01551"/>
    </source>
</evidence>
<evidence type="ECO:0000313" key="4">
    <source>
        <dbReference type="Proteomes" id="UP000642509"/>
    </source>
</evidence>
<dbReference type="InterPro" id="IPR011055">
    <property type="entry name" value="Dup_hybrid_motif"/>
</dbReference>
<dbReference type="Proteomes" id="UP000642509">
    <property type="component" value="Unassembled WGS sequence"/>
</dbReference>
<proteinExistence type="predicted"/>
<name>A0ABQ2LZZ6_9MICC</name>
<evidence type="ECO:0000256" key="1">
    <source>
        <dbReference type="SAM" id="MobiDB-lite"/>
    </source>
</evidence>
<dbReference type="Gene3D" id="2.70.70.10">
    <property type="entry name" value="Glucose Permease (Domain IIA)"/>
    <property type="match status" value="1"/>
</dbReference>
<dbReference type="PANTHER" id="PTHR21666">
    <property type="entry name" value="PEPTIDASE-RELATED"/>
    <property type="match status" value="1"/>
</dbReference>
<accession>A0ABQ2LZZ6</accession>
<dbReference type="SUPFAM" id="SSF51261">
    <property type="entry name" value="Duplicated hybrid motif"/>
    <property type="match status" value="1"/>
</dbReference>
<protein>
    <recommendedName>
        <fullName evidence="2">M23ase beta-sheet core domain-containing protein</fullName>
    </recommendedName>
</protein>
<feature type="domain" description="M23ase beta-sheet core" evidence="2">
    <location>
        <begin position="157"/>
        <end position="220"/>
    </location>
</feature>